<dbReference type="AlphaFoldDB" id="A0A7X3FXR8"/>
<evidence type="ECO:0000313" key="4">
    <source>
        <dbReference type="EMBL" id="MVW59976.1"/>
    </source>
</evidence>
<dbReference type="EMBL" id="WSES01000002">
    <property type="protein sequence ID" value="MVW59976.1"/>
    <property type="molecule type" value="Genomic_DNA"/>
</dbReference>
<comment type="caution">
    <text evidence="4">The sequence shown here is derived from an EMBL/GenBank/DDBJ whole genome shotgun (WGS) entry which is preliminary data.</text>
</comment>
<evidence type="ECO:0000256" key="2">
    <source>
        <dbReference type="ARBA" id="ARBA00023163"/>
    </source>
</evidence>
<dbReference type="SMART" id="SM00342">
    <property type="entry name" value="HTH_ARAC"/>
    <property type="match status" value="1"/>
</dbReference>
<sequence length="312" mass="34039">MNRPIAFFLFPGFQLVDLGAMTVFDLANDEYGGTPYDLRIVSAHGTPVRSAAGATLQTQAWRDADGAFDTVLVFGAADPIVPDADTVALLRRAATGARRVGTVCNGTALLAPTGLLDGRLVAVRAMHAAGLQARHPAIRVDPDRVWIRDGKIWSSAGMTASIDLALALVEDDLGADVALAVARRLVLYHWRSGADTQSSNLLDMRPKSDRIRTALGYARRNLRLPLSIDELAEQVHMSRRHFTRIFRAETGQSPARAIETMRAEVARMLLESSALPLDTVAREAGFTSADRMRTALARVYRQTPQDLRRRAA</sequence>
<dbReference type="PROSITE" id="PS01124">
    <property type="entry name" value="HTH_ARAC_FAMILY_2"/>
    <property type="match status" value="1"/>
</dbReference>
<accession>A0A7X3FXR8</accession>
<feature type="domain" description="HTH araC/xylS-type" evidence="3">
    <location>
        <begin position="212"/>
        <end position="310"/>
    </location>
</feature>
<keyword evidence="5" id="KW-1185">Reference proteome</keyword>
<dbReference type="InterPro" id="IPR029062">
    <property type="entry name" value="Class_I_gatase-like"/>
</dbReference>
<dbReference type="Gene3D" id="1.10.10.60">
    <property type="entry name" value="Homeodomain-like"/>
    <property type="match status" value="1"/>
</dbReference>
<dbReference type="Pfam" id="PF01965">
    <property type="entry name" value="DJ-1_PfpI"/>
    <property type="match status" value="1"/>
</dbReference>
<dbReference type="Pfam" id="PF12833">
    <property type="entry name" value="HTH_18"/>
    <property type="match status" value="1"/>
</dbReference>
<keyword evidence="1" id="KW-0805">Transcription regulation</keyword>
<dbReference type="RefSeq" id="WP_056125495.1">
    <property type="nucleotide sequence ID" value="NZ_WSES01000002.1"/>
</dbReference>
<name>A0A7X3FXR8_9BURK</name>
<dbReference type="PANTHER" id="PTHR43130:SF3">
    <property type="entry name" value="HTH-TYPE TRANSCRIPTIONAL REGULATOR RV1931C"/>
    <property type="match status" value="1"/>
</dbReference>
<dbReference type="PANTHER" id="PTHR43130">
    <property type="entry name" value="ARAC-FAMILY TRANSCRIPTIONAL REGULATOR"/>
    <property type="match status" value="1"/>
</dbReference>
<gene>
    <name evidence="4" type="ORF">GPY61_08525</name>
</gene>
<evidence type="ECO:0000259" key="3">
    <source>
        <dbReference type="PROSITE" id="PS01124"/>
    </source>
</evidence>
<dbReference type="Proteomes" id="UP000443353">
    <property type="component" value="Unassembled WGS sequence"/>
</dbReference>
<evidence type="ECO:0000256" key="1">
    <source>
        <dbReference type="ARBA" id="ARBA00023015"/>
    </source>
</evidence>
<dbReference type="SUPFAM" id="SSF52317">
    <property type="entry name" value="Class I glutamine amidotransferase-like"/>
    <property type="match status" value="1"/>
</dbReference>
<dbReference type="GO" id="GO:0003700">
    <property type="term" value="F:DNA-binding transcription factor activity"/>
    <property type="evidence" value="ECO:0007669"/>
    <property type="project" value="InterPro"/>
</dbReference>
<dbReference type="Gene3D" id="3.40.50.880">
    <property type="match status" value="1"/>
</dbReference>
<protein>
    <submittedName>
        <fullName evidence="4">Helix-turn-helix domain-containing protein</fullName>
    </submittedName>
</protein>
<dbReference type="CDD" id="cd03137">
    <property type="entry name" value="GATase1_AraC_1"/>
    <property type="match status" value="1"/>
</dbReference>
<dbReference type="InterPro" id="IPR002818">
    <property type="entry name" value="DJ-1/PfpI"/>
</dbReference>
<keyword evidence="2" id="KW-0804">Transcription</keyword>
<dbReference type="SUPFAM" id="SSF46689">
    <property type="entry name" value="Homeodomain-like"/>
    <property type="match status" value="2"/>
</dbReference>
<proteinExistence type="predicted"/>
<evidence type="ECO:0000313" key="5">
    <source>
        <dbReference type="Proteomes" id="UP000443353"/>
    </source>
</evidence>
<organism evidence="4 5">
    <name type="scientific">Massilia cellulosiltytica</name>
    <dbReference type="NCBI Taxonomy" id="2683234"/>
    <lineage>
        <taxon>Bacteria</taxon>
        <taxon>Pseudomonadati</taxon>
        <taxon>Pseudomonadota</taxon>
        <taxon>Betaproteobacteria</taxon>
        <taxon>Burkholderiales</taxon>
        <taxon>Oxalobacteraceae</taxon>
        <taxon>Telluria group</taxon>
        <taxon>Massilia</taxon>
    </lineage>
</organism>
<dbReference type="GO" id="GO:0043565">
    <property type="term" value="F:sequence-specific DNA binding"/>
    <property type="evidence" value="ECO:0007669"/>
    <property type="project" value="InterPro"/>
</dbReference>
<reference evidence="4 5" key="1">
    <citation type="submission" date="2019-12" db="EMBL/GenBank/DDBJ databases">
        <authorList>
            <person name="Li C."/>
            <person name="Zhao J."/>
        </authorList>
    </citation>
    <scope>NUCLEOTIDE SEQUENCE [LARGE SCALE GENOMIC DNA]</scope>
    <source>
        <strain evidence="4 5">NEAU-DD11</strain>
    </source>
</reference>
<dbReference type="InterPro" id="IPR052158">
    <property type="entry name" value="INH-QAR"/>
</dbReference>
<dbReference type="InterPro" id="IPR018060">
    <property type="entry name" value="HTH_AraC"/>
</dbReference>
<dbReference type="InterPro" id="IPR009057">
    <property type="entry name" value="Homeodomain-like_sf"/>
</dbReference>